<dbReference type="Proteomes" id="UP000006265">
    <property type="component" value="Unassembled WGS sequence"/>
</dbReference>
<sequence>MAHVPEVGDLHRADHLDRLGRVLVDVPANPLFVSLSDWASRAHCSPPGWNGHLARLSTPRVAFWWSLPPGS</sequence>
<organism evidence="1 2">
    <name type="scientific">Mycolicibacterium hassiacum (strain DSM 44199 / CIP 105218 / JCM 12690 / 3849)</name>
    <name type="common">Mycobacterium hassiacum</name>
    <dbReference type="NCBI Taxonomy" id="1122247"/>
    <lineage>
        <taxon>Bacteria</taxon>
        <taxon>Bacillati</taxon>
        <taxon>Actinomycetota</taxon>
        <taxon>Actinomycetes</taxon>
        <taxon>Mycobacteriales</taxon>
        <taxon>Mycobacteriaceae</taxon>
        <taxon>Mycolicibacterium</taxon>
    </lineage>
</organism>
<reference evidence="1 2" key="1">
    <citation type="journal article" date="2012" name="J. Bacteriol.">
        <title>Genome sequence of Mycobacterium hassiacum DSM 44199, a rare source of heat-stable mycobacterial proteins.</title>
        <authorList>
            <person name="Tiago I."/>
            <person name="Maranha A."/>
            <person name="Mendes V."/>
            <person name="Alarico S."/>
            <person name="Moynihan P.J."/>
            <person name="Clarke A.J."/>
            <person name="Macedo-Ribeiro S."/>
            <person name="Pereira P.J."/>
            <person name="Empadinhas N."/>
        </authorList>
    </citation>
    <scope>NUCLEOTIDE SEQUENCE [LARGE SCALE GENOMIC DNA]</scope>
    <source>
        <strain evidence="2">DSM 44199 / CIP 105218 / JCM 12690 / 3849</strain>
    </source>
</reference>
<dbReference type="AlphaFoldDB" id="K5BFA6"/>
<accession>K5BFA6</accession>
<comment type="caution">
    <text evidence="1">The sequence shown here is derived from an EMBL/GenBank/DDBJ whole genome shotgun (WGS) entry which is preliminary data.</text>
</comment>
<gene>
    <name evidence="1" type="ORF">C731_2994</name>
</gene>
<keyword evidence="2" id="KW-1185">Reference proteome</keyword>
<protein>
    <submittedName>
        <fullName evidence="1">Uncharacterized protein</fullName>
    </submittedName>
</protein>
<evidence type="ECO:0000313" key="1">
    <source>
        <dbReference type="EMBL" id="EKF22991.1"/>
    </source>
</evidence>
<dbReference type="PATRIC" id="fig|1122247.3.peg.2872"/>
<name>K5BFA6_MYCHD</name>
<proteinExistence type="predicted"/>
<evidence type="ECO:0000313" key="2">
    <source>
        <dbReference type="Proteomes" id="UP000006265"/>
    </source>
</evidence>
<dbReference type="EMBL" id="AMRA01000085">
    <property type="protein sequence ID" value="EKF22991.1"/>
    <property type="molecule type" value="Genomic_DNA"/>
</dbReference>